<gene>
    <name evidence="1" type="ORF">jhhlp_003767</name>
</gene>
<sequence length="74" mass="7935">MTATAPDKKEVNKEGIPSTEVIQFTLDTDGDLTLSVGKDLDGQIQGIPGLLRDTTADFPGFQEDAVRGLSRIET</sequence>
<organism evidence="1 2">
    <name type="scientific">Lomentospora prolificans</name>
    <dbReference type="NCBI Taxonomy" id="41688"/>
    <lineage>
        <taxon>Eukaryota</taxon>
        <taxon>Fungi</taxon>
        <taxon>Dikarya</taxon>
        <taxon>Ascomycota</taxon>
        <taxon>Pezizomycotina</taxon>
        <taxon>Sordariomycetes</taxon>
        <taxon>Hypocreomycetidae</taxon>
        <taxon>Microascales</taxon>
        <taxon>Microascaceae</taxon>
        <taxon>Lomentospora</taxon>
    </lineage>
</organism>
<reference evidence="1 2" key="1">
    <citation type="journal article" date="2017" name="G3 (Bethesda)">
        <title>First Draft Genome Sequence of the Pathogenic Fungus Lomentospora prolificans (Formerly Scedosporium prolificans).</title>
        <authorList>
            <person name="Luo R."/>
            <person name="Zimin A."/>
            <person name="Workman R."/>
            <person name="Fan Y."/>
            <person name="Pertea G."/>
            <person name="Grossman N."/>
            <person name="Wear M.P."/>
            <person name="Jia B."/>
            <person name="Miller H."/>
            <person name="Casadevall A."/>
            <person name="Timp W."/>
            <person name="Zhang S.X."/>
            <person name="Salzberg S.L."/>
        </authorList>
    </citation>
    <scope>NUCLEOTIDE SEQUENCE [LARGE SCALE GENOMIC DNA]</scope>
    <source>
        <strain evidence="1 2">JHH-5317</strain>
    </source>
</reference>
<comment type="caution">
    <text evidence="1">The sequence shown here is derived from an EMBL/GenBank/DDBJ whole genome shotgun (WGS) entry which is preliminary data.</text>
</comment>
<dbReference type="EMBL" id="NLAX01000010">
    <property type="protein sequence ID" value="PKS09153.1"/>
    <property type="molecule type" value="Genomic_DNA"/>
</dbReference>
<dbReference type="InParanoid" id="A0A2N3N9N9"/>
<proteinExistence type="predicted"/>
<dbReference type="AlphaFoldDB" id="A0A2N3N9N9"/>
<evidence type="ECO:0000313" key="2">
    <source>
        <dbReference type="Proteomes" id="UP000233524"/>
    </source>
</evidence>
<keyword evidence="2" id="KW-1185">Reference proteome</keyword>
<accession>A0A2N3N9N9</accession>
<evidence type="ECO:0000313" key="1">
    <source>
        <dbReference type="EMBL" id="PKS09153.1"/>
    </source>
</evidence>
<name>A0A2N3N9N9_9PEZI</name>
<protein>
    <submittedName>
        <fullName evidence="1">Uncharacterized protein</fullName>
    </submittedName>
</protein>
<dbReference type="VEuPathDB" id="FungiDB:jhhlp_003767"/>
<dbReference type="Proteomes" id="UP000233524">
    <property type="component" value="Unassembled WGS sequence"/>
</dbReference>